<dbReference type="GO" id="GO:0000725">
    <property type="term" value="P:recombinational repair"/>
    <property type="evidence" value="ECO:0007669"/>
    <property type="project" value="TreeGrafter"/>
</dbReference>
<reference evidence="8 9" key="1">
    <citation type="submission" date="2018-09" db="EMBL/GenBank/DDBJ databases">
        <title>Hymenobacter medium sp. nov., isolated from R2A medium.</title>
        <authorList>
            <person name="Yingchao G."/>
        </authorList>
    </citation>
    <scope>NUCLEOTIDE SEQUENCE [LARGE SCALE GENOMIC DNA]</scope>
    <source>
        <strain evidence="9">sh-6</strain>
    </source>
</reference>
<protein>
    <submittedName>
        <fullName evidence="8">Helicase</fullName>
    </submittedName>
</protein>
<evidence type="ECO:0000256" key="4">
    <source>
        <dbReference type="ARBA" id="ARBA00022840"/>
    </source>
</evidence>
<dbReference type="GO" id="GO:0016887">
    <property type="term" value="F:ATP hydrolysis activity"/>
    <property type="evidence" value="ECO:0007669"/>
    <property type="project" value="RHEA"/>
</dbReference>
<dbReference type="RefSeq" id="WP_119444868.1">
    <property type="nucleotide sequence ID" value="NZ_CP032317.1"/>
</dbReference>
<keyword evidence="1 5" id="KW-0547">Nucleotide-binding</keyword>
<dbReference type="InterPro" id="IPR027417">
    <property type="entry name" value="P-loop_NTPase"/>
</dbReference>
<accession>A0A3B7QZJ5</accession>
<dbReference type="InterPro" id="IPR014016">
    <property type="entry name" value="UvrD-like_ATP-bd"/>
</dbReference>
<evidence type="ECO:0000259" key="7">
    <source>
        <dbReference type="PROSITE" id="PS51198"/>
    </source>
</evidence>
<dbReference type="GO" id="GO:0005524">
    <property type="term" value="F:ATP binding"/>
    <property type="evidence" value="ECO:0007669"/>
    <property type="project" value="UniProtKB-UniRule"/>
</dbReference>
<dbReference type="InterPro" id="IPR027785">
    <property type="entry name" value="UvrD-like_helicase_C"/>
</dbReference>
<dbReference type="PANTHER" id="PTHR11070:SF17">
    <property type="entry name" value="DNA HELICASE IV"/>
    <property type="match status" value="1"/>
</dbReference>
<name>A0A3B7QZJ5_9BACT</name>
<evidence type="ECO:0000256" key="2">
    <source>
        <dbReference type="ARBA" id="ARBA00022801"/>
    </source>
</evidence>
<dbReference type="InterPro" id="IPR000212">
    <property type="entry name" value="DNA_helicase_UvrD/REP"/>
</dbReference>
<feature type="binding site" evidence="5">
    <location>
        <begin position="226"/>
        <end position="233"/>
    </location>
    <ligand>
        <name>ATP</name>
        <dbReference type="ChEBI" id="CHEBI:30616"/>
    </ligand>
</feature>
<evidence type="ECO:0000256" key="5">
    <source>
        <dbReference type="PROSITE-ProRule" id="PRU00560"/>
    </source>
</evidence>
<dbReference type="KEGG" id="hyh:D3Y59_09665"/>
<dbReference type="PANTHER" id="PTHR11070">
    <property type="entry name" value="UVRD / RECB / PCRA DNA HELICASE FAMILY MEMBER"/>
    <property type="match status" value="1"/>
</dbReference>
<keyword evidence="2 5" id="KW-0378">Hydrolase</keyword>
<dbReference type="GO" id="GO:0005829">
    <property type="term" value="C:cytosol"/>
    <property type="evidence" value="ECO:0007669"/>
    <property type="project" value="TreeGrafter"/>
</dbReference>
<dbReference type="SUPFAM" id="SSF52540">
    <property type="entry name" value="P-loop containing nucleoside triphosphate hydrolases"/>
    <property type="match status" value="1"/>
</dbReference>
<dbReference type="EMBL" id="CP032317">
    <property type="protein sequence ID" value="AYA37294.1"/>
    <property type="molecule type" value="Genomic_DNA"/>
</dbReference>
<gene>
    <name evidence="8" type="ORF">D3Y59_09665</name>
</gene>
<evidence type="ECO:0000256" key="3">
    <source>
        <dbReference type="ARBA" id="ARBA00022806"/>
    </source>
</evidence>
<dbReference type="PROSITE" id="PS51198">
    <property type="entry name" value="UVRD_HELICASE_ATP_BIND"/>
    <property type="match status" value="1"/>
</dbReference>
<dbReference type="Proteomes" id="UP000262802">
    <property type="component" value="Chromosome"/>
</dbReference>
<sequence length="687" mass="78244">MPKPPVINATEQEEREYLEEIKEQLTLAVKRVDDAVRQFSGELRQQKQYLHEHQSGLDEADMVAAGQSIDRMAFTGTAAVARRRRLLKLVQSPYFGRLDFVTPNQVSTPVYIGVHSFLDERTHQNRIYDWRAPISSLFYDFELGEASYDSPTGPVPGRIALKRQYRIRDGRMEFMLDSDVNIHDDVLQRELAKSSDDKMKNIVATIQRDQNAVIRNEDATVMVIQGVAGSGKTSIALHRIAFLLYRFRDTIAAKDILIISPNKVFADYISNVLPELGEEHIPELGMEELAADLLQGQFRFQTFFEQVAALLERHDAAFIERIRFKSSAEFLSQLNQYLLHVENNYFSVADLRVGRTVVPGAFIQQKFKAYHRVPLLRRFGQVANDVRAYVRDKVDRKLTGGEKATIGEGIPRMFRYANVLEFYRDFYRWVGRPDLLKLDPQRPLEYADVFALIYLRIRMEGLAGYDHVKHLLVDEMQDYTPVQYAVLSRLFHCRKTILGDVSQTVNPYSASSAETIERVFPQADVVRLNRSYRSTLEITAFAQRISPNPHIMPLERHGPEPAVVRYASPAEELQAVQELVAAFRSSGNHSLGIICKTQRQAAQVHEALQGPGVYLLTEESTAFKEGVIVTTAHLAKGLEFDEVIVPFASARNYRTEVDKSMLYVACTRAMHRLTLTYTAEPTAFLSA</sequence>
<proteinExistence type="predicted"/>
<organism evidence="8 9">
    <name type="scientific">Hymenobacter oligotrophus</name>
    <dbReference type="NCBI Taxonomy" id="2319843"/>
    <lineage>
        <taxon>Bacteria</taxon>
        <taxon>Pseudomonadati</taxon>
        <taxon>Bacteroidota</taxon>
        <taxon>Cytophagia</taxon>
        <taxon>Cytophagales</taxon>
        <taxon>Hymenobacteraceae</taxon>
        <taxon>Hymenobacter</taxon>
    </lineage>
</organism>
<dbReference type="AlphaFoldDB" id="A0A3B7QZJ5"/>
<dbReference type="GO" id="GO:0003677">
    <property type="term" value="F:DNA binding"/>
    <property type="evidence" value="ECO:0007669"/>
    <property type="project" value="InterPro"/>
</dbReference>
<evidence type="ECO:0000256" key="1">
    <source>
        <dbReference type="ARBA" id="ARBA00022741"/>
    </source>
</evidence>
<keyword evidence="3 5" id="KW-0347">Helicase</keyword>
<dbReference type="OrthoDB" id="9809039at2"/>
<evidence type="ECO:0000313" key="9">
    <source>
        <dbReference type="Proteomes" id="UP000262802"/>
    </source>
</evidence>
<dbReference type="Gene3D" id="3.40.50.300">
    <property type="entry name" value="P-loop containing nucleotide triphosphate hydrolases"/>
    <property type="match status" value="2"/>
</dbReference>
<keyword evidence="6" id="KW-0175">Coiled coil</keyword>
<feature type="domain" description="UvrD-like helicase ATP-binding" evidence="7">
    <location>
        <begin position="205"/>
        <end position="535"/>
    </location>
</feature>
<keyword evidence="9" id="KW-1185">Reference proteome</keyword>
<keyword evidence="4 5" id="KW-0067">ATP-binding</keyword>
<dbReference type="Pfam" id="PF13538">
    <property type="entry name" value="UvrD_C_2"/>
    <property type="match status" value="1"/>
</dbReference>
<evidence type="ECO:0000256" key="6">
    <source>
        <dbReference type="SAM" id="Coils"/>
    </source>
</evidence>
<evidence type="ECO:0000313" key="8">
    <source>
        <dbReference type="EMBL" id="AYA37294.1"/>
    </source>
</evidence>
<feature type="coiled-coil region" evidence="6">
    <location>
        <begin position="7"/>
        <end position="38"/>
    </location>
</feature>
<dbReference type="Pfam" id="PF00580">
    <property type="entry name" value="UvrD-helicase"/>
    <property type="match status" value="1"/>
</dbReference>
<dbReference type="GO" id="GO:0043138">
    <property type="term" value="F:3'-5' DNA helicase activity"/>
    <property type="evidence" value="ECO:0007669"/>
    <property type="project" value="UniProtKB-EC"/>
</dbReference>